<dbReference type="InterPro" id="IPR012334">
    <property type="entry name" value="Pectin_lyas_fold"/>
</dbReference>
<dbReference type="UniPathway" id="UPA00545">
    <property type="reaction ID" value="UER00823"/>
</dbReference>
<dbReference type="Pfam" id="PF01095">
    <property type="entry name" value="Pectinesterase"/>
    <property type="match status" value="2"/>
</dbReference>
<dbReference type="Gene3D" id="2.160.20.10">
    <property type="entry name" value="Single-stranded right-handed beta-helix, Pectin lyase-like"/>
    <property type="match status" value="2"/>
</dbReference>
<proteinExistence type="inferred from homology"/>
<evidence type="ECO:0000256" key="2">
    <source>
        <dbReference type="ARBA" id="ARBA00008891"/>
    </source>
</evidence>
<comment type="similarity">
    <text evidence="2">Belongs to the pectinesterase family.</text>
</comment>
<evidence type="ECO:0000256" key="3">
    <source>
        <dbReference type="ARBA" id="ARBA00013229"/>
    </source>
</evidence>
<feature type="domain" description="Pectinesterase catalytic" evidence="6">
    <location>
        <begin position="72"/>
        <end position="199"/>
    </location>
</feature>
<keyword evidence="4" id="KW-0378">Hydrolase</keyword>
<dbReference type="InterPro" id="IPR000070">
    <property type="entry name" value="Pectinesterase_cat"/>
</dbReference>
<gene>
    <name evidence="7" type="ORF">COLO4_37300</name>
</gene>
<evidence type="ECO:0000259" key="6">
    <source>
        <dbReference type="Pfam" id="PF01095"/>
    </source>
</evidence>
<keyword evidence="8" id="KW-1185">Reference proteome</keyword>
<keyword evidence="5" id="KW-0063">Aspartyl esterase</keyword>
<evidence type="ECO:0000256" key="4">
    <source>
        <dbReference type="ARBA" id="ARBA00022801"/>
    </source>
</evidence>
<dbReference type="EC" id="3.1.1.11" evidence="3"/>
<evidence type="ECO:0000313" key="7">
    <source>
        <dbReference type="EMBL" id="OMO52258.1"/>
    </source>
</evidence>
<protein>
    <recommendedName>
        <fullName evidence="3">pectinesterase</fullName>
        <ecNumber evidence="3">3.1.1.11</ecNumber>
    </recommendedName>
</protein>
<reference evidence="8" key="1">
    <citation type="submission" date="2013-09" db="EMBL/GenBank/DDBJ databases">
        <title>Corchorus olitorius genome sequencing.</title>
        <authorList>
            <person name="Alam M."/>
            <person name="Haque M.S."/>
            <person name="Islam M.S."/>
            <person name="Emdad E.M."/>
            <person name="Islam M.M."/>
            <person name="Ahmed B."/>
            <person name="Halim A."/>
            <person name="Hossen Q.M.M."/>
            <person name="Hossain M.Z."/>
            <person name="Ahmed R."/>
            <person name="Khan M.M."/>
            <person name="Islam R."/>
            <person name="Rashid M.M."/>
            <person name="Khan S.A."/>
            <person name="Rahman M.S."/>
            <person name="Alam M."/>
            <person name="Yahiya A.S."/>
            <person name="Khan M.S."/>
            <person name="Azam M.S."/>
            <person name="Haque T."/>
            <person name="Lashkar M.Z.H."/>
            <person name="Akhand A.I."/>
            <person name="Morshed G."/>
            <person name="Roy S."/>
            <person name="Uddin K.S."/>
            <person name="Rabeya T."/>
            <person name="Hossain A.S."/>
            <person name="Chowdhury A."/>
            <person name="Snigdha A.R."/>
            <person name="Mortoza M.S."/>
            <person name="Matin S.A."/>
            <person name="Hoque S.M.E."/>
            <person name="Islam M.K."/>
            <person name="Roy D.K."/>
            <person name="Haider R."/>
            <person name="Moosa M.M."/>
            <person name="Elias S.M."/>
            <person name="Hasan A.M."/>
            <person name="Jahan S."/>
            <person name="Shafiuddin M."/>
            <person name="Mahmood N."/>
            <person name="Shommy N.S."/>
        </authorList>
    </citation>
    <scope>NUCLEOTIDE SEQUENCE [LARGE SCALE GENOMIC DNA]</scope>
    <source>
        <strain evidence="8">cv. O-4</strain>
    </source>
</reference>
<dbReference type="EMBL" id="AWUE01023877">
    <property type="protein sequence ID" value="OMO52258.1"/>
    <property type="molecule type" value="Genomic_DNA"/>
</dbReference>
<evidence type="ECO:0000256" key="5">
    <source>
        <dbReference type="ARBA" id="ARBA00023085"/>
    </source>
</evidence>
<dbReference type="GO" id="GO:0042545">
    <property type="term" value="P:cell wall modification"/>
    <property type="evidence" value="ECO:0007669"/>
    <property type="project" value="InterPro"/>
</dbReference>
<dbReference type="InterPro" id="IPR011050">
    <property type="entry name" value="Pectin_lyase_fold/virulence"/>
</dbReference>
<comment type="pathway">
    <text evidence="1">Glycan metabolism; pectin degradation; 2-dehydro-3-deoxy-D-gluconate from pectin: step 1/5.</text>
</comment>
<dbReference type="Proteomes" id="UP000187203">
    <property type="component" value="Unassembled WGS sequence"/>
</dbReference>
<sequence length="295" mass="31868">MTGKRIGNVKFEVGAAICTILLLAPVVLSQTIPASKSQLNSWFSSTIKPLSARKDSLDPELATAEAEPQVIKVKKDGSGDFDTITKAIASVPPGNTKRVIISIGHGVYKEKIKIDRMKPFITFLGDAQAIPNITFDGTAKKYGTVDSATLIVESDYFVASNINIVNSAPKPDGVMEGAQAAALRISGSMAAFYNCKIIGTGNGTYLGRAWKTHPKVVLAYTDMSEIVNPEGWSNKFHPERESTVFFGEYKCTGKGASSSGRVKFTKALTDDQVKPFLDLSFIDAMKWLLPPPNKV</sequence>
<dbReference type="PANTHER" id="PTHR31321">
    <property type="entry name" value="ACYL-COA THIOESTER HYDROLASE YBHC-RELATED"/>
    <property type="match status" value="1"/>
</dbReference>
<dbReference type="AlphaFoldDB" id="A0A1R3G2E2"/>
<dbReference type="OrthoDB" id="1606204at2759"/>
<dbReference type="GO" id="GO:0045490">
    <property type="term" value="P:pectin catabolic process"/>
    <property type="evidence" value="ECO:0007669"/>
    <property type="project" value="UniProtKB-UniPathway"/>
</dbReference>
<dbReference type="SUPFAM" id="SSF51126">
    <property type="entry name" value="Pectin lyase-like"/>
    <property type="match status" value="1"/>
</dbReference>
<dbReference type="PANTHER" id="PTHR31321:SF87">
    <property type="entry name" value="PECTINESTERASE 63-RELATED"/>
    <property type="match status" value="1"/>
</dbReference>
<accession>A0A1R3G2E2</accession>
<evidence type="ECO:0000256" key="1">
    <source>
        <dbReference type="ARBA" id="ARBA00005184"/>
    </source>
</evidence>
<dbReference type="STRING" id="93759.A0A1R3G2E2"/>
<feature type="domain" description="Pectinesterase catalytic" evidence="6">
    <location>
        <begin position="203"/>
        <end position="283"/>
    </location>
</feature>
<dbReference type="GO" id="GO:0030599">
    <property type="term" value="F:pectinesterase activity"/>
    <property type="evidence" value="ECO:0007669"/>
    <property type="project" value="UniProtKB-EC"/>
</dbReference>
<comment type="caution">
    <text evidence="7">The sequence shown here is derived from an EMBL/GenBank/DDBJ whole genome shotgun (WGS) entry which is preliminary data.</text>
</comment>
<organism evidence="7 8">
    <name type="scientific">Corchorus olitorius</name>
    <dbReference type="NCBI Taxonomy" id="93759"/>
    <lineage>
        <taxon>Eukaryota</taxon>
        <taxon>Viridiplantae</taxon>
        <taxon>Streptophyta</taxon>
        <taxon>Embryophyta</taxon>
        <taxon>Tracheophyta</taxon>
        <taxon>Spermatophyta</taxon>
        <taxon>Magnoliopsida</taxon>
        <taxon>eudicotyledons</taxon>
        <taxon>Gunneridae</taxon>
        <taxon>Pentapetalae</taxon>
        <taxon>rosids</taxon>
        <taxon>malvids</taxon>
        <taxon>Malvales</taxon>
        <taxon>Malvaceae</taxon>
        <taxon>Grewioideae</taxon>
        <taxon>Apeibeae</taxon>
        <taxon>Corchorus</taxon>
    </lineage>
</organism>
<name>A0A1R3G2E2_9ROSI</name>
<evidence type="ECO:0000313" key="8">
    <source>
        <dbReference type="Proteomes" id="UP000187203"/>
    </source>
</evidence>